<protein>
    <submittedName>
        <fullName evidence="1">Uncharacterized protein</fullName>
    </submittedName>
</protein>
<gene>
    <name evidence="1" type="ORF">PHMEG_00017781</name>
</gene>
<evidence type="ECO:0000313" key="2">
    <source>
        <dbReference type="Proteomes" id="UP000198211"/>
    </source>
</evidence>
<keyword evidence="2" id="KW-1185">Reference proteome</keyword>
<organism evidence="1 2">
    <name type="scientific">Phytophthora megakarya</name>
    <dbReference type="NCBI Taxonomy" id="4795"/>
    <lineage>
        <taxon>Eukaryota</taxon>
        <taxon>Sar</taxon>
        <taxon>Stramenopiles</taxon>
        <taxon>Oomycota</taxon>
        <taxon>Peronosporomycetes</taxon>
        <taxon>Peronosporales</taxon>
        <taxon>Peronosporaceae</taxon>
        <taxon>Phytophthora</taxon>
    </lineage>
</organism>
<accession>A0A225VX03</accession>
<proteinExistence type="predicted"/>
<dbReference type="Proteomes" id="UP000198211">
    <property type="component" value="Unassembled WGS sequence"/>
</dbReference>
<sequence length="152" mass="16999">MISRQTLVHPVNAGRLVVKKPRGSWELIAAVDSTAFSKNAKMLMIADNANSLHTSARHTHFRVSFPLEPETTSCFFNDLASTPSARVLGGGYSEVISCYHGLYPIRRWTENRGLHRQKFMAPTIVAVYNIAINGVDRMAQLQSTNPTKRKEK</sequence>
<reference evidence="2" key="1">
    <citation type="submission" date="2017-03" db="EMBL/GenBank/DDBJ databases">
        <title>Phytopthora megakarya and P. palmivora, two closely related causual agents of cacao black pod achieved similar genome size and gene model numbers by different mechanisms.</title>
        <authorList>
            <person name="Ali S."/>
            <person name="Shao J."/>
            <person name="Larry D.J."/>
            <person name="Kronmiller B."/>
            <person name="Shen D."/>
            <person name="Strem M.D."/>
            <person name="Melnick R.L."/>
            <person name="Guiltinan M.J."/>
            <person name="Tyler B.M."/>
            <person name="Meinhardt L.W."/>
            <person name="Bailey B.A."/>
        </authorList>
    </citation>
    <scope>NUCLEOTIDE SEQUENCE [LARGE SCALE GENOMIC DNA]</scope>
    <source>
        <strain evidence="2">zdho120</strain>
    </source>
</reference>
<dbReference type="AlphaFoldDB" id="A0A225VX03"/>
<name>A0A225VX03_9STRA</name>
<comment type="caution">
    <text evidence="1">The sequence shown here is derived from an EMBL/GenBank/DDBJ whole genome shotgun (WGS) entry which is preliminary data.</text>
</comment>
<evidence type="ECO:0000313" key="1">
    <source>
        <dbReference type="EMBL" id="OWZ09509.1"/>
    </source>
</evidence>
<dbReference type="EMBL" id="NBNE01002766">
    <property type="protein sequence ID" value="OWZ09509.1"/>
    <property type="molecule type" value="Genomic_DNA"/>
</dbReference>